<dbReference type="AlphaFoldDB" id="A0A249KG22"/>
<protein>
    <submittedName>
        <fullName evidence="1">Phox Homology domain-containing protein</fullName>
    </submittedName>
</protein>
<dbReference type="KEGG" id="psuf:A1sIA56_02125"/>
<evidence type="ECO:0000313" key="1">
    <source>
        <dbReference type="EMBL" id="ASY15717.1"/>
    </source>
</evidence>
<organism evidence="1 2">
    <name type="scientific">Candidatus Planktophila sulfonica</name>
    <dbReference type="NCBI Taxonomy" id="1884904"/>
    <lineage>
        <taxon>Bacteria</taxon>
        <taxon>Bacillati</taxon>
        <taxon>Actinomycetota</taxon>
        <taxon>Actinomycetes</taxon>
        <taxon>Candidatus Nanopelagicales</taxon>
        <taxon>Candidatus Nanopelagicaceae</taxon>
        <taxon>Candidatus Planktophila</taxon>
    </lineage>
</organism>
<dbReference type="Proteomes" id="UP000217215">
    <property type="component" value="Chromosome"/>
</dbReference>
<dbReference type="EMBL" id="CP016773">
    <property type="protein sequence ID" value="ASY15717.1"/>
    <property type="molecule type" value="Genomic_DNA"/>
</dbReference>
<sequence length="75" mass="8701">MTTQREKFSSQADPEILAAARELAQKQGRQFQSVLEEALTEYLERNQLDRPRAHVLEAFGLSMDQFDDLYQKLAQ</sequence>
<reference evidence="1 2" key="1">
    <citation type="submission" date="2016-07" db="EMBL/GenBank/DDBJ databases">
        <title>High microdiversification within the ubiquitous acI lineage of Actinobacteria.</title>
        <authorList>
            <person name="Neuenschwander S.M."/>
            <person name="Salcher M."/>
            <person name="Ghai R."/>
            <person name="Pernthaler J."/>
        </authorList>
    </citation>
    <scope>NUCLEOTIDE SEQUENCE [LARGE SCALE GENOMIC DNA]</scope>
    <source>
        <strain evidence="1">MMS-IA-56</strain>
    </source>
</reference>
<name>A0A249KG22_9ACTN</name>
<proteinExistence type="predicted"/>
<keyword evidence="2" id="KW-1185">Reference proteome</keyword>
<evidence type="ECO:0000313" key="2">
    <source>
        <dbReference type="Proteomes" id="UP000217215"/>
    </source>
</evidence>
<dbReference type="RefSeq" id="WP_095673312.1">
    <property type="nucleotide sequence ID" value="NZ_CP016773.1"/>
</dbReference>
<dbReference type="OrthoDB" id="8563766at2"/>
<gene>
    <name evidence="1" type="ORF">A1sIA56_02125</name>
</gene>
<accession>A0A249KG22</accession>